<sequence>MLDILDTIKALYNNDILPLVAENVPKELVIYFPDLNLTIETDQVVDDSFSLEEKLCSDTDLVFGSCEASIIKFTLADVNQDLSGKEFIINQIVNSYTVPLGVYTVDSCKKQDDLRFKDITAYDRMRKADIDVANWYNSLPFPLTLAAFRASLLNYLGIQEELKALPNDAMIVTKTIEPSQISGRDVLKACEEINGCFGHINRFGKFAHVVLEPSYGLYPAVTLLPADDLFPVSENDTTYFEQTSAATQVSTAMCIPPVIFEEYTVKEIDKLQIRQEEGDIGAIVGTGANAYVIEGNFLVYGKSAEELNTIAINAFGNMQKRPYRPYQSNNVGLSYIEVGDTIAFNLTDVIAGYVFKRTLTGIQALRDAFSAQGNEERKQNFSVNKQIIQLQGKSAVLKRNVEELSNTITDVESGLESKIEQTAGQLQVQITDTKNNLQSQITQQAGQIELKVDAAGVIAAINLSGEGIKIDATKLNLNGYVTVTNLNTPGQTIIDGRNLKTGTVTADEVRTSWVYAGNINASQITAGTMSANRISGGTLRGVTIISEYEASFPSVRIQGTSTTTEIFGGNIDCNNITVESINGGEPITTDNKRDEINILYSATTGTAQVTSNGNNFRPHSSYGDNEVSCGSPSYRWTQVYAATSTISTSDRNLKELIGSLTEAEKRVAQRIKQLFITFKFKDAIVKKGDNARIHIGVFAQDVKTAFEEEGLNPYNYAMFCSDTWYEKDGMAVDGNEKPYTADSDGVMQITRLSLRYEEVYGFLFAAS</sequence>
<proteinExistence type="predicted"/>
<reference evidence="2 3" key="1">
    <citation type="submission" date="2020-01" db="EMBL/GenBank/DDBJ databases">
        <title>Genome analysis of Anaerocolumna sp. CBA3638.</title>
        <authorList>
            <person name="Kim J."/>
            <person name="Roh S.W."/>
        </authorList>
    </citation>
    <scope>NUCLEOTIDE SEQUENCE [LARGE SCALE GENOMIC DNA]</scope>
    <source>
        <strain evidence="2 3">CBA3638</strain>
    </source>
</reference>
<dbReference type="RefSeq" id="WP_161838220.1">
    <property type="nucleotide sequence ID" value="NZ_CP048000.1"/>
</dbReference>
<accession>A0A6P1TP45</accession>
<protein>
    <recommendedName>
        <fullName evidence="1">Peptidase S74 domain-containing protein</fullName>
    </recommendedName>
</protein>
<keyword evidence="3" id="KW-1185">Reference proteome</keyword>
<dbReference type="InterPro" id="IPR030392">
    <property type="entry name" value="S74_ICA"/>
</dbReference>
<evidence type="ECO:0000313" key="3">
    <source>
        <dbReference type="Proteomes" id="UP000464314"/>
    </source>
</evidence>
<evidence type="ECO:0000259" key="1">
    <source>
        <dbReference type="PROSITE" id="PS51688"/>
    </source>
</evidence>
<dbReference type="Pfam" id="PF13884">
    <property type="entry name" value="Peptidase_S74"/>
    <property type="match status" value="1"/>
</dbReference>
<feature type="domain" description="Peptidase S74" evidence="1">
    <location>
        <begin position="649"/>
        <end position="767"/>
    </location>
</feature>
<organism evidence="2 3">
    <name type="scientific">Anaerocolumna sedimenticola</name>
    <dbReference type="NCBI Taxonomy" id="2696063"/>
    <lineage>
        <taxon>Bacteria</taxon>
        <taxon>Bacillati</taxon>
        <taxon>Bacillota</taxon>
        <taxon>Clostridia</taxon>
        <taxon>Lachnospirales</taxon>
        <taxon>Lachnospiraceae</taxon>
        <taxon>Anaerocolumna</taxon>
    </lineage>
</organism>
<dbReference type="Gene3D" id="1.10.10.10">
    <property type="entry name" value="Winged helix-like DNA-binding domain superfamily/Winged helix DNA-binding domain"/>
    <property type="match status" value="1"/>
</dbReference>
<dbReference type="KEGG" id="anr:Ana3638_11935"/>
<dbReference type="EMBL" id="CP048000">
    <property type="protein sequence ID" value="QHQ61395.1"/>
    <property type="molecule type" value="Genomic_DNA"/>
</dbReference>
<dbReference type="AlphaFoldDB" id="A0A6P1TP45"/>
<dbReference type="InterPro" id="IPR036388">
    <property type="entry name" value="WH-like_DNA-bd_sf"/>
</dbReference>
<evidence type="ECO:0000313" key="2">
    <source>
        <dbReference type="EMBL" id="QHQ61395.1"/>
    </source>
</evidence>
<dbReference type="PROSITE" id="PS51688">
    <property type="entry name" value="ICA"/>
    <property type="match status" value="1"/>
</dbReference>
<name>A0A6P1TP45_9FIRM</name>
<dbReference type="InterPro" id="IPR044914">
    <property type="entry name" value="Endosialidase_C_dom_sf"/>
</dbReference>
<dbReference type="Proteomes" id="UP000464314">
    <property type="component" value="Chromosome"/>
</dbReference>
<dbReference type="Gene3D" id="4.10.1090.10">
    <property type="entry name" value="Endosialidase, domain 4"/>
    <property type="match status" value="1"/>
</dbReference>
<dbReference type="CDD" id="cd10144">
    <property type="entry name" value="Peptidase_S74_CIMCD"/>
    <property type="match status" value="1"/>
</dbReference>
<gene>
    <name evidence="2" type="ORF">Ana3638_11935</name>
</gene>